<feature type="region of interest" description="Disordered" evidence="1">
    <location>
        <begin position="25"/>
        <end position="68"/>
    </location>
</feature>
<dbReference type="AlphaFoldDB" id="A0A438MLM2"/>
<comment type="caution">
    <text evidence="2">The sequence shown here is derived from an EMBL/GenBank/DDBJ whole genome shotgun (WGS) entry which is preliminary data.</text>
</comment>
<organism evidence="2 3">
    <name type="scientific">Nonomuraea polychroma</name>
    <dbReference type="NCBI Taxonomy" id="46176"/>
    <lineage>
        <taxon>Bacteria</taxon>
        <taxon>Bacillati</taxon>
        <taxon>Actinomycetota</taxon>
        <taxon>Actinomycetes</taxon>
        <taxon>Streptosporangiales</taxon>
        <taxon>Streptosporangiaceae</taxon>
        <taxon>Nonomuraea</taxon>
    </lineage>
</organism>
<proteinExistence type="predicted"/>
<sequence length="68" mass="6684">MAGGGGGEKANDVLGTAGANGVAAVDDHRIQEPDRTAALPIWDCLDGGEGRHGPEKGRPPPGGRAGVA</sequence>
<accession>A0A438MLM2</accession>
<protein>
    <submittedName>
        <fullName evidence="2">Uncharacterized protein</fullName>
    </submittedName>
</protein>
<keyword evidence="3" id="KW-1185">Reference proteome</keyword>
<name>A0A438MLM2_9ACTN</name>
<feature type="compositionally biased region" description="Basic and acidic residues" evidence="1">
    <location>
        <begin position="25"/>
        <end position="35"/>
    </location>
</feature>
<dbReference type="EMBL" id="SAUN01000001">
    <property type="protein sequence ID" value="RVX46486.1"/>
    <property type="molecule type" value="Genomic_DNA"/>
</dbReference>
<feature type="compositionally biased region" description="Basic and acidic residues" evidence="1">
    <location>
        <begin position="48"/>
        <end position="58"/>
    </location>
</feature>
<evidence type="ECO:0000313" key="2">
    <source>
        <dbReference type="EMBL" id="RVX46486.1"/>
    </source>
</evidence>
<gene>
    <name evidence="2" type="ORF">EDD27_9375</name>
</gene>
<dbReference type="Proteomes" id="UP000284824">
    <property type="component" value="Unassembled WGS sequence"/>
</dbReference>
<evidence type="ECO:0000313" key="3">
    <source>
        <dbReference type="Proteomes" id="UP000284824"/>
    </source>
</evidence>
<evidence type="ECO:0000256" key="1">
    <source>
        <dbReference type="SAM" id="MobiDB-lite"/>
    </source>
</evidence>
<reference evidence="2 3" key="1">
    <citation type="submission" date="2019-01" db="EMBL/GenBank/DDBJ databases">
        <title>Sequencing the genomes of 1000 actinobacteria strains.</title>
        <authorList>
            <person name="Klenk H.-P."/>
        </authorList>
    </citation>
    <scope>NUCLEOTIDE SEQUENCE [LARGE SCALE GENOMIC DNA]</scope>
    <source>
        <strain evidence="2 3">DSM 43925</strain>
    </source>
</reference>